<name>A0AAD6YRZ8_9AGAR</name>
<protein>
    <recommendedName>
        <fullName evidence="3">N-acetyltransferase domain-containing protein</fullName>
    </recommendedName>
</protein>
<dbReference type="Gene3D" id="3.40.630.30">
    <property type="match status" value="1"/>
</dbReference>
<evidence type="ECO:0000313" key="2">
    <source>
        <dbReference type="Proteomes" id="UP001219525"/>
    </source>
</evidence>
<dbReference type="AlphaFoldDB" id="A0AAD6YRZ8"/>
<comment type="caution">
    <text evidence="1">The sequence shown here is derived from an EMBL/GenBank/DDBJ whole genome shotgun (WGS) entry which is preliminary data.</text>
</comment>
<keyword evidence="2" id="KW-1185">Reference proteome</keyword>
<evidence type="ECO:0000313" key="1">
    <source>
        <dbReference type="EMBL" id="KAJ7227362.1"/>
    </source>
</evidence>
<dbReference type="InterPro" id="IPR016181">
    <property type="entry name" value="Acyl_CoA_acyltransferase"/>
</dbReference>
<evidence type="ECO:0008006" key="3">
    <source>
        <dbReference type="Google" id="ProtNLM"/>
    </source>
</evidence>
<proteinExistence type="predicted"/>
<dbReference type="SUPFAM" id="SSF55729">
    <property type="entry name" value="Acyl-CoA N-acyltransferases (Nat)"/>
    <property type="match status" value="1"/>
</dbReference>
<sequence>MDLHPVFRPSVPTDGQSILAIMDACVEWMNTRTGGGQWGPQLFSAAPGGGAGWTQSGGGDVVHEGTGQRFVLEVDDWEEANDIDMKEGRQRRVGGWVGLSTKHPRYVPKHPTSHIYISTLAIHPAVHHRGLGAVFISSIKALAHQRDGAQLLRLDCWGGNTAGGEEGKTLIEAWERLGFVRKQEVGPDGEARGEKGEEKPWVQVMELWL</sequence>
<dbReference type="EMBL" id="JARJCW010000003">
    <property type="protein sequence ID" value="KAJ7227362.1"/>
    <property type="molecule type" value="Genomic_DNA"/>
</dbReference>
<gene>
    <name evidence="1" type="ORF">GGX14DRAFT_693278</name>
</gene>
<dbReference type="Proteomes" id="UP001219525">
    <property type="component" value="Unassembled WGS sequence"/>
</dbReference>
<reference evidence="1" key="1">
    <citation type="submission" date="2023-03" db="EMBL/GenBank/DDBJ databases">
        <title>Massive genome expansion in bonnet fungi (Mycena s.s.) driven by repeated elements and novel gene families across ecological guilds.</title>
        <authorList>
            <consortium name="Lawrence Berkeley National Laboratory"/>
            <person name="Harder C.B."/>
            <person name="Miyauchi S."/>
            <person name="Viragh M."/>
            <person name="Kuo A."/>
            <person name="Thoen E."/>
            <person name="Andreopoulos B."/>
            <person name="Lu D."/>
            <person name="Skrede I."/>
            <person name="Drula E."/>
            <person name="Henrissat B."/>
            <person name="Morin E."/>
            <person name="Kohler A."/>
            <person name="Barry K."/>
            <person name="LaButti K."/>
            <person name="Morin E."/>
            <person name="Salamov A."/>
            <person name="Lipzen A."/>
            <person name="Mereny Z."/>
            <person name="Hegedus B."/>
            <person name="Baldrian P."/>
            <person name="Stursova M."/>
            <person name="Weitz H."/>
            <person name="Taylor A."/>
            <person name="Grigoriev I.V."/>
            <person name="Nagy L.G."/>
            <person name="Martin F."/>
            <person name="Kauserud H."/>
        </authorList>
    </citation>
    <scope>NUCLEOTIDE SEQUENCE</scope>
    <source>
        <strain evidence="1">9144</strain>
    </source>
</reference>
<accession>A0AAD6YRZ8</accession>
<organism evidence="1 2">
    <name type="scientific">Mycena pura</name>
    <dbReference type="NCBI Taxonomy" id="153505"/>
    <lineage>
        <taxon>Eukaryota</taxon>
        <taxon>Fungi</taxon>
        <taxon>Dikarya</taxon>
        <taxon>Basidiomycota</taxon>
        <taxon>Agaricomycotina</taxon>
        <taxon>Agaricomycetes</taxon>
        <taxon>Agaricomycetidae</taxon>
        <taxon>Agaricales</taxon>
        <taxon>Marasmiineae</taxon>
        <taxon>Mycenaceae</taxon>
        <taxon>Mycena</taxon>
    </lineage>
</organism>